<reference evidence="1 2" key="1">
    <citation type="journal article" date="2019" name="Nat. Ecol. Evol.">
        <title>Megaphylogeny resolves global patterns of mushroom evolution.</title>
        <authorList>
            <person name="Varga T."/>
            <person name="Krizsan K."/>
            <person name="Foldi C."/>
            <person name="Dima B."/>
            <person name="Sanchez-Garcia M."/>
            <person name="Sanchez-Ramirez S."/>
            <person name="Szollosi G.J."/>
            <person name="Szarkandi J.G."/>
            <person name="Papp V."/>
            <person name="Albert L."/>
            <person name="Andreopoulos W."/>
            <person name="Angelini C."/>
            <person name="Antonin V."/>
            <person name="Barry K.W."/>
            <person name="Bougher N.L."/>
            <person name="Buchanan P."/>
            <person name="Buyck B."/>
            <person name="Bense V."/>
            <person name="Catcheside P."/>
            <person name="Chovatia M."/>
            <person name="Cooper J."/>
            <person name="Damon W."/>
            <person name="Desjardin D."/>
            <person name="Finy P."/>
            <person name="Geml J."/>
            <person name="Haridas S."/>
            <person name="Hughes K."/>
            <person name="Justo A."/>
            <person name="Karasinski D."/>
            <person name="Kautmanova I."/>
            <person name="Kiss B."/>
            <person name="Kocsube S."/>
            <person name="Kotiranta H."/>
            <person name="LaButti K.M."/>
            <person name="Lechner B.E."/>
            <person name="Liimatainen K."/>
            <person name="Lipzen A."/>
            <person name="Lukacs Z."/>
            <person name="Mihaltcheva S."/>
            <person name="Morgado L.N."/>
            <person name="Niskanen T."/>
            <person name="Noordeloos M.E."/>
            <person name="Ohm R.A."/>
            <person name="Ortiz-Santana B."/>
            <person name="Ovrebo C."/>
            <person name="Racz N."/>
            <person name="Riley R."/>
            <person name="Savchenko A."/>
            <person name="Shiryaev A."/>
            <person name="Soop K."/>
            <person name="Spirin V."/>
            <person name="Szebenyi C."/>
            <person name="Tomsovsky M."/>
            <person name="Tulloss R.E."/>
            <person name="Uehling J."/>
            <person name="Grigoriev I.V."/>
            <person name="Vagvolgyi C."/>
            <person name="Papp T."/>
            <person name="Martin F.M."/>
            <person name="Miettinen O."/>
            <person name="Hibbett D.S."/>
            <person name="Nagy L.G."/>
        </authorList>
    </citation>
    <scope>NUCLEOTIDE SEQUENCE [LARGE SCALE GENOMIC DNA]</scope>
    <source>
        <strain evidence="1 2">FP101781</strain>
    </source>
</reference>
<dbReference type="EMBL" id="QPFP01000054">
    <property type="protein sequence ID" value="TEB25741.1"/>
    <property type="molecule type" value="Genomic_DNA"/>
</dbReference>
<comment type="caution">
    <text evidence="1">The sequence shown here is derived from an EMBL/GenBank/DDBJ whole genome shotgun (WGS) entry which is preliminary data.</text>
</comment>
<dbReference type="Proteomes" id="UP000298030">
    <property type="component" value="Unassembled WGS sequence"/>
</dbReference>
<gene>
    <name evidence="1" type="ORF">FA13DRAFT_1713793</name>
</gene>
<accession>A0A4Y7SVK5</accession>
<name>A0A4Y7SVK5_COPMI</name>
<evidence type="ECO:0008006" key="3">
    <source>
        <dbReference type="Google" id="ProtNLM"/>
    </source>
</evidence>
<dbReference type="STRING" id="71717.A0A4Y7SVK5"/>
<protein>
    <recommendedName>
        <fullName evidence="3">F-box domain-containing protein</fullName>
    </recommendedName>
</protein>
<evidence type="ECO:0000313" key="1">
    <source>
        <dbReference type="EMBL" id="TEB25741.1"/>
    </source>
</evidence>
<dbReference type="AlphaFoldDB" id="A0A4Y7SVK5"/>
<evidence type="ECO:0000313" key="2">
    <source>
        <dbReference type="Proteomes" id="UP000298030"/>
    </source>
</evidence>
<sequence>MAHYIPPELVETIINFVSHRPTLKACTLTGPAFTIPAHRALFAEVTLSPPKSRCHKRTPAHRFLNLLTSSPHLVPFVHSLIVECEDSVEGFRSTAACNPTNDRISAKANLSWTSLSSSLRTALVSLIRSGSVVDLELGGFSRIPVSSVIDSGSRLKKLSLLPLYLVDDTQVPMVDSEEGDEAPSPNRVHLEDIKIKQSAVALRRTADWLLSPTCHLDVGQLKRLHFEVSSLEDHHHVSRIVETCSDSLEYLEVSPGSEVNSIRHLLRNVPAERRGLPAFHLNALNTLKALRINTKIVQFKMNNNRYSDPTPWLVSVLSTLPEDNGLSSLDLSFALELDQEVLSRVSWQELTSVLATKKFEGLQRVNLNFPRSNKESAAGERRFWVRETVAQNQHLSPLLTRGFLSINL</sequence>
<dbReference type="OrthoDB" id="2788229at2759"/>
<organism evidence="1 2">
    <name type="scientific">Coprinellus micaceus</name>
    <name type="common">Glistening ink-cap mushroom</name>
    <name type="synonym">Coprinus micaceus</name>
    <dbReference type="NCBI Taxonomy" id="71717"/>
    <lineage>
        <taxon>Eukaryota</taxon>
        <taxon>Fungi</taxon>
        <taxon>Dikarya</taxon>
        <taxon>Basidiomycota</taxon>
        <taxon>Agaricomycotina</taxon>
        <taxon>Agaricomycetes</taxon>
        <taxon>Agaricomycetidae</taxon>
        <taxon>Agaricales</taxon>
        <taxon>Agaricineae</taxon>
        <taxon>Psathyrellaceae</taxon>
        <taxon>Coprinellus</taxon>
    </lineage>
</organism>
<keyword evidence="2" id="KW-1185">Reference proteome</keyword>
<proteinExistence type="predicted"/>